<reference evidence="3" key="1">
    <citation type="submission" date="2022-01" db="EMBL/GenBank/DDBJ databases">
        <authorList>
            <person name="King R."/>
        </authorList>
    </citation>
    <scope>NUCLEOTIDE SEQUENCE</scope>
</reference>
<dbReference type="Pfam" id="PF05699">
    <property type="entry name" value="Dimer_Tnp_hAT"/>
    <property type="match status" value="1"/>
</dbReference>
<dbReference type="OrthoDB" id="3062869at2759"/>
<accession>A0A9P0D8C7</accession>
<keyword evidence="4" id="KW-1185">Reference proteome</keyword>
<evidence type="ECO:0000313" key="3">
    <source>
        <dbReference type="EMBL" id="CAH1113456.1"/>
    </source>
</evidence>
<dbReference type="InterPro" id="IPR012337">
    <property type="entry name" value="RNaseH-like_sf"/>
</dbReference>
<evidence type="ECO:0000259" key="2">
    <source>
        <dbReference type="Pfam" id="PF05699"/>
    </source>
</evidence>
<dbReference type="GO" id="GO:0046983">
    <property type="term" value="F:protein dimerization activity"/>
    <property type="evidence" value="ECO:0007669"/>
    <property type="project" value="InterPro"/>
</dbReference>
<dbReference type="Proteomes" id="UP001153636">
    <property type="component" value="Chromosome 7"/>
</dbReference>
<proteinExistence type="predicted"/>
<evidence type="ECO:0000256" key="1">
    <source>
        <dbReference type="SAM" id="MobiDB-lite"/>
    </source>
</evidence>
<dbReference type="SUPFAM" id="SSF53098">
    <property type="entry name" value="Ribonuclease H-like"/>
    <property type="match status" value="1"/>
</dbReference>
<feature type="domain" description="HAT C-terminal dimerisation" evidence="2">
    <location>
        <begin position="84"/>
        <end position="131"/>
    </location>
</feature>
<protein>
    <recommendedName>
        <fullName evidence="2">HAT C-terminal dimerisation domain-containing protein</fullName>
    </recommendedName>
</protein>
<feature type="region of interest" description="Disordered" evidence="1">
    <location>
        <begin position="1"/>
        <end position="22"/>
    </location>
</feature>
<dbReference type="EMBL" id="OV651819">
    <property type="protein sequence ID" value="CAH1113456.1"/>
    <property type="molecule type" value="Genomic_DNA"/>
</dbReference>
<gene>
    <name evidence="3" type="ORF">PSYICH_LOCUS13102</name>
</gene>
<sequence length="134" mass="15196">MERSETEPFQSSGTECIPDENKYDSEADDAAIQQNELLTKSALQTQCKDSENFDIDVIAFFQTSCSKNPDQINIPGNMKLQNIYLKAGLANSSENVLNWWKRHETVFPILSKMGRNFLALATSTSIKRIFQELL</sequence>
<dbReference type="InterPro" id="IPR008906">
    <property type="entry name" value="HATC_C_dom"/>
</dbReference>
<evidence type="ECO:0000313" key="4">
    <source>
        <dbReference type="Proteomes" id="UP001153636"/>
    </source>
</evidence>
<dbReference type="AlphaFoldDB" id="A0A9P0D8C7"/>
<name>A0A9P0D8C7_9CUCU</name>
<organism evidence="3 4">
    <name type="scientific">Psylliodes chrysocephalus</name>
    <dbReference type="NCBI Taxonomy" id="3402493"/>
    <lineage>
        <taxon>Eukaryota</taxon>
        <taxon>Metazoa</taxon>
        <taxon>Ecdysozoa</taxon>
        <taxon>Arthropoda</taxon>
        <taxon>Hexapoda</taxon>
        <taxon>Insecta</taxon>
        <taxon>Pterygota</taxon>
        <taxon>Neoptera</taxon>
        <taxon>Endopterygota</taxon>
        <taxon>Coleoptera</taxon>
        <taxon>Polyphaga</taxon>
        <taxon>Cucujiformia</taxon>
        <taxon>Chrysomeloidea</taxon>
        <taxon>Chrysomelidae</taxon>
        <taxon>Galerucinae</taxon>
        <taxon>Alticini</taxon>
        <taxon>Psylliodes</taxon>
    </lineage>
</organism>